<gene>
    <name evidence="3" type="ORF">O4H32_08805</name>
</gene>
<evidence type="ECO:0008006" key="5">
    <source>
        <dbReference type="Google" id="ProtNLM"/>
    </source>
</evidence>
<proteinExistence type="predicted"/>
<comment type="caution">
    <text evidence="3">The sequence shown here is derived from an EMBL/GenBank/DDBJ whole genome shotgun (WGS) entry which is preliminary data.</text>
</comment>
<evidence type="ECO:0000256" key="2">
    <source>
        <dbReference type="SAM" id="Phobius"/>
    </source>
</evidence>
<dbReference type="Proteomes" id="UP001068379">
    <property type="component" value="Unassembled WGS sequence"/>
</dbReference>
<name>A0ABT4M402_9BURK</name>
<keyword evidence="4" id="KW-1185">Reference proteome</keyword>
<keyword evidence="2" id="KW-0812">Transmembrane</keyword>
<protein>
    <recommendedName>
        <fullName evidence="5">RDD family protein</fullName>
    </recommendedName>
</protein>
<keyword evidence="2" id="KW-1133">Transmembrane helix</keyword>
<accession>A0ABT4M402</accession>
<evidence type="ECO:0000256" key="1">
    <source>
        <dbReference type="SAM" id="MobiDB-lite"/>
    </source>
</evidence>
<feature type="region of interest" description="Disordered" evidence="1">
    <location>
        <begin position="1"/>
        <end position="30"/>
    </location>
</feature>
<evidence type="ECO:0000313" key="3">
    <source>
        <dbReference type="EMBL" id="MCZ4330048.1"/>
    </source>
</evidence>
<dbReference type="RefSeq" id="WP_269358332.1">
    <property type="nucleotide sequence ID" value="NZ_JAPWHE010000005.1"/>
</dbReference>
<evidence type="ECO:0000313" key="4">
    <source>
        <dbReference type="Proteomes" id="UP001068379"/>
    </source>
</evidence>
<keyword evidence="2" id="KW-0472">Membrane</keyword>
<feature type="transmembrane region" description="Helical" evidence="2">
    <location>
        <begin position="55"/>
        <end position="78"/>
    </location>
</feature>
<dbReference type="EMBL" id="JAPWHE010000005">
    <property type="protein sequence ID" value="MCZ4330048.1"/>
    <property type="molecule type" value="Genomic_DNA"/>
</dbReference>
<sequence length="84" mass="8588">MAAPGVLQGPWVSGGSWGGRPAGRGARRGRAAPVGRAAVMVHRPSAGLRIGWRRLAALAGDVLMVLAWAAMVPGMMWLGAVAGF</sequence>
<reference evidence="3" key="1">
    <citation type="submission" date="2022-12" db="EMBL/GenBank/DDBJ databases">
        <title>Bacterial isolates from different developmental stages of Nematostella vectensis.</title>
        <authorList>
            <person name="Fraune S."/>
        </authorList>
    </citation>
    <scope>NUCLEOTIDE SEQUENCE</scope>
    <source>
        <strain evidence="3">G21619-S1</strain>
    </source>
</reference>
<organism evidence="3 4">
    <name type="scientific">Castellaniella denitrificans</name>
    <dbReference type="NCBI Taxonomy" id="56119"/>
    <lineage>
        <taxon>Bacteria</taxon>
        <taxon>Pseudomonadati</taxon>
        <taxon>Pseudomonadota</taxon>
        <taxon>Betaproteobacteria</taxon>
        <taxon>Burkholderiales</taxon>
        <taxon>Alcaligenaceae</taxon>
        <taxon>Castellaniella</taxon>
    </lineage>
</organism>